<sequence length="145" mass="15876">MDRGLVVHQDHKVVAGLDCGAVDKTIDFGAVVGLDHGRSGGHGSRDWDPQGRSGREDEQHGGAENHWRSGGHGGTKTREDKEIMVEQITTGDQEFMVKQRTTGDQETMVEQKTSGNQKAMAKQNATRDQEAIVEQKITGDQEPHC</sequence>
<evidence type="ECO:0000256" key="1">
    <source>
        <dbReference type="SAM" id="MobiDB-lite"/>
    </source>
</evidence>
<dbReference type="EMBL" id="QBIY01013388">
    <property type="protein sequence ID" value="RXN05866.1"/>
    <property type="molecule type" value="Genomic_DNA"/>
</dbReference>
<evidence type="ECO:0000313" key="2">
    <source>
        <dbReference type="EMBL" id="RXN05838.1"/>
    </source>
</evidence>
<accession>A0A498LCB4</accession>
<dbReference type="Proteomes" id="UP000290572">
    <property type="component" value="Unassembled WGS sequence"/>
</dbReference>
<dbReference type="AlphaFoldDB" id="A0A498LCB4"/>
<feature type="compositionally biased region" description="Polar residues" evidence="1">
    <location>
        <begin position="104"/>
        <end position="117"/>
    </location>
</feature>
<feature type="region of interest" description="Disordered" evidence="1">
    <location>
        <begin position="100"/>
        <end position="129"/>
    </location>
</feature>
<proteinExistence type="predicted"/>
<feature type="region of interest" description="Disordered" evidence="1">
    <location>
        <begin position="35"/>
        <end position="81"/>
    </location>
</feature>
<comment type="caution">
    <text evidence="2">The sequence shown here is derived from an EMBL/GenBank/DDBJ whole genome shotgun (WGS) entry which is preliminary data.</text>
</comment>
<gene>
    <name evidence="2" type="ORF">ROHU_033149</name>
    <name evidence="3" type="ORF">ROHU_033177</name>
</gene>
<organism evidence="2 4">
    <name type="scientific">Labeo rohita</name>
    <name type="common">Indian major carp</name>
    <name type="synonym">Cyprinus rohita</name>
    <dbReference type="NCBI Taxonomy" id="84645"/>
    <lineage>
        <taxon>Eukaryota</taxon>
        <taxon>Metazoa</taxon>
        <taxon>Chordata</taxon>
        <taxon>Craniata</taxon>
        <taxon>Vertebrata</taxon>
        <taxon>Euteleostomi</taxon>
        <taxon>Actinopterygii</taxon>
        <taxon>Neopterygii</taxon>
        <taxon>Teleostei</taxon>
        <taxon>Ostariophysi</taxon>
        <taxon>Cypriniformes</taxon>
        <taxon>Cyprinidae</taxon>
        <taxon>Labeoninae</taxon>
        <taxon>Labeonini</taxon>
        <taxon>Labeo</taxon>
    </lineage>
</organism>
<reference evidence="2 4" key="1">
    <citation type="submission" date="2018-03" db="EMBL/GenBank/DDBJ databases">
        <title>Draft genome sequence of Rohu Carp (Labeo rohita).</title>
        <authorList>
            <person name="Das P."/>
            <person name="Kushwaha B."/>
            <person name="Joshi C.G."/>
            <person name="Kumar D."/>
            <person name="Nagpure N.S."/>
            <person name="Sahoo L."/>
            <person name="Das S.P."/>
            <person name="Bit A."/>
            <person name="Patnaik S."/>
            <person name="Meher P.K."/>
            <person name="Jayasankar P."/>
            <person name="Koringa P.G."/>
            <person name="Patel N.V."/>
            <person name="Hinsu A.T."/>
            <person name="Kumar R."/>
            <person name="Pandey M."/>
            <person name="Agarwal S."/>
            <person name="Srivastava S."/>
            <person name="Singh M."/>
            <person name="Iquebal M.A."/>
            <person name="Jaiswal S."/>
            <person name="Angadi U.B."/>
            <person name="Kumar N."/>
            <person name="Raza M."/>
            <person name="Shah T.M."/>
            <person name="Rai A."/>
            <person name="Jena J.K."/>
        </authorList>
    </citation>
    <scope>NUCLEOTIDE SEQUENCE [LARGE SCALE GENOMIC DNA]</scope>
    <source>
        <strain evidence="2">DASCIFA01</strain>
        <tissue evidence="2">Testis</tissue>
    </source>
</reference>
<protein>
    <submittedName>
        <fullName evidence="2">Uncharacterized protein</fullName>
    </submittedName>
</protein>
<keyword evidence="4" id="KW-1185">Reference proteome</keyword>
<dbReference type="EMBL" id="QBIY01013388">
    <property type="protein sequence ID" value="RXN05838.1"/>
    <property type="molecule type" value="Genomic_DNA"/>
</dbReference>
<evidence type="ECO:0000313" key="4">
    <source>
        <dbReference type="Proteomes" id="UP000290572"/>
    </source>
</evidence>
<evidence type="ECO:0000313" key="3">
    <source>
        <dbReference type="EMBL" id="RXN05866.1"/>
    </source>
</evidence>
<feature type="compositionally biased region" description="Basic and acidic residues" evidence="1">
    <location>
        <begin position="35"/>
        <end position="67"/>
    </location>
</feature>
<name>A0A498LCB4_LABRO</name>